<keyword evidence="2" id="KW-0472">Membrane</keyword>
<keyword evidence="4" id="KW-1185">Reference proteome</keyword>
<evidence type="ECO:0000256" key="1">
    <source>
        <dbReference type="SAM" id="MobiDB-lite"/>
    </source>
</evidence>
<dbReference type="Pfam" id="PF03729">
    <property type="entry name" value="DUF308"/>
    <property type="match status" value="2"/>
</dbReference>
<dbReference type="PANTHER" id="PTHR34989">
    <property type="entry name" value="PROTEIN HDED"/>
    <property type="match status" value="1"/>
</dbReference>
<keyword evidence="2" id="KW-1133">Transmembrane helix</keyword>
<dbReference type="OrthoDB" id="3238356at2"/>
<comment type="caution">
    <text evidence="3">The sequence shown here is derived from an EMBL/GenBank/DDBJ whole genome shotgun (WGS) entry which is preliminary data.</text>
</comment>
<dbReference type="Proteomes" id="UP000469763">
    <property type="component" value="Unassembled WGS sequence"/>
</dbReference>
<feature type="transmembrane region" description="Helical" evidence="2">
    <location>
        <begin position="240"/>
        <end position="264"/>
    </location>
</feature>
<feature type="compositionally biased region" description="Basic and acidic residues" evidence="1">
    <location>
        <begin position="141"/>
        <end position="150"/>
    </location>
</feature>
<gene>
    <name evidence="3" type="ORF">GFD22_03170</name>
</gene>
<feature type="transmembrane region" description="Helical" evidence="2">
    <location>
        <begin position="355"/>
        <end position="377"/>
    </location>
</feature>
<feature type="transmembrane region" description="Helical" evidence="2">
    <location>
        <begin position="326"/>
        <end position="349"/>
    </location>
</feature>
<feature type="transmembrane region" description="Helical" evidence="2">
    <location>
        <begin position="215"/>
        <end position="234"/>
    </location>
</feature>
<feature type="compositionally biased region" description="Low complexity" evidence="1">
    <location>
        <begin position="151"/>
        <end position="161"/>
    </location>
</feature>
<sequence length="386" mass="40249">MTDFNDGANRASNDNAANASNGSNAGNVNGDASNAANTQGAGNQGEPYVENPNGFGANYANQPPASGRGPSGGQQYGVPNGAYGQGQYGQGQYDQGQQYGQGQYGQGQYGQGQYGSYGPWAGQGQPAAGQGQPAGGPAGQADDRNQRQDQGRQTPYGQPYAYVPPQPQPGQPGWQGQPGWNGQSNWYAEFSRTDFDPFKLIEEHLPQRAKNWIRAVYAVVGAAALVIGLALLVWPGPTLVVATVALAVYFVVSGIVRAVTAFAVQGVPGGWRVLDVLVGVLLTIGGIVMLKNTTLSASTLVILITSVVGISWIMEGVMSLAESWRVPASGWAVAYGLISIFAGFVLLVTPVQSTAFLVVFAGCALVVMGVTALVRAFKFGRAPKSR</sequence>
<feature type="compositionally biased region" description="Low complexity" evidence="1">
    <location>
        <begin position="1"/>
        <end position="37"/>
    </location>
</feature>
<evidence type="ECO:0000313" key="3">
    <source>
        <dbReference type="EMBL" id="NEG77992.1"/>
    </source>
</evidence>
<feature type="compositionally biased region" description="Gly residues" evidence="1">
    <location>
        <begin position="102"/>
        <end position="115"/>
    </location>
</feature>
<feature type="transmembrane region" description="Helical" evidence="2">
    <location>
        <begin position="271"/>
        <end position="289"/>
    </location>
</feature>
<name>A0A7K3TG12_9BIFI</name>
<dbReference type="GO" id="GO:0005886">
    <property type="term" value="C:plasma membrane"/>
    <property type="evidence" value="ECO:0007669"/>
    <property type="project" value="TreeGrafter"/>
</dbReference>
<dbReference type="EMBL" id="WHZY01000003">
    <property type="protein sequence ID" value="NEG77992.1"/>
    <property type="molecule type" value="Genomic_DNA"/>
</dbReference>
<proteinExistence type="predicted"/>
<keyword evidence="2" id="KW-0812">Transmembrane</keyword>
<dbReference type="InterPro" id="IPR005325">
    <property type="entry name" value="DUF308_memb"/>
</dbReference>
<feature type="compositionally biased region" description="Low complexity" evidence="1">
    <location>
        <begin position="116"/>
        <end position="131"/>
    </location>
</feature>
<feature type="transmembrane region" description="Helical" evidence="2">
    <location>
        <begin position="295"/>
        <end position="314"/>
    </location>
</feature>
<dbReference type="AlphaFoldDB" id="A0A7K3TG12"/>
<feature type="compositionally biased region" description="Low complexity" evidence="1">
    <location>
        <begin position="90"/>
        <end position="101"/>
    </location>
</feature>
<protein>
    <submittedName>
        <fullName evidence="3">HdeD family acid-resistance protein</fullName>
    </submittedName>
</protein>
<evidence type="ECO:0000313" key="4">
    <source>
        <dbReference type="Proteomes" id="UP000469763"/>
    </source>
</evidence>
<organism evidence="3 4">
    <name type="scientific">Bifidobacterium avesanii</name>
    <dbReference type="NCBI Taxonomy" id="1798157"/>
    <lineage>
        <taxon>Bacteria</taxon>
        <taxon>Bacillati</taxon>
        <taxon>Actinomycetota</taxon>
        <taxon>Actinomycetes</taxon>
        <taxon>Bifidobacteriales</taxon>
        <taxon>Bifidobacteriaceae</taxon>
        <taxon>Bifidobacterium</taxon>
    </lineage>
</organism>
<evidence type="ECO:0000256" key="2">
    <source>
        <dbReference type="SAM" id="Phobius"/>
    </source>
</evidence>
<accession>A0A7K3TG12</accession>
<feature type="region of interest" description="Disordered" evidence="1">
    <location>
        <begin position="1"/>
        <end position="179"/>
    </location>
</feature>
<reference evidence="3 4" key="1">
    <citation type="submission" date="2019-10" db="EMBL/GenBank/DDBJ databases">
        <title>Bifidobacterium from non-human primates.</title>
        <authorList>
            <person name="Modesto M."/>
        </authorList>
    </citation>
    <scope>NUCLEOTIDE SEQUENCE [LARGE SCALE GENOMIC DNA]</scope>
    <source>
        <strain evidence="3 4">TREC</strain>
    </source>
</reference>
<dbReference type="PANTHER" id="PTHR34989:SF1">
    <property type="entry name" value="PROTEIN HDED"/>
    <property type="match status" value="1"/>
</dbReference>
<dbReference type="InterPro" id="IPR052712">
    <property type="entry name" value="Acid_resist_chaperone_HdeD"/>
</dbReference>